<dbReference type="Proteomes" id="UP000032309">
    <property type="component" value="Unassembled WGS sequence"/>
</dbReference>
<reference evidence="2" key="1">
    <citation type="journal article" date="2015" name="Genome Announc.">
        <title>Draft Genome Sequence of an Anaerobic Ammonium-Oxidizing Bacterium, "Candidatus Brocadia sinica".</title>
        <authorList>
            <person name="Oshiki M."/>
            <person name="Shinyako-Hata K."/>
            <person name="Satoh H."/>
            <person name="Okabe S."/>
        </authorList>
    </citation>
    <scope>NUCLEOTIDE SEQUENCE [LARGE SCALE GENOMIC DNA]</scope>
    <source>
        <strain evidence="2">JPN1</strain>
    </source>
</reference>
<accession>A0ABQ0JVJ1</accession>
<name>A0ABQ0JVJ1_9BACT</name>
<sequence length="47" mass="5743">MPIKEEINWRVLLKKIAERRVLYANRDLPNRFREQITADKHGHEPYP</sequence>
<gene>
    <name evidence="1" type="ORF">BROSI_A1221</name>
</gene>
<proteinExistence type="predicted"/>
<dbReference type="EMBL" id="BAFN01000001">
    <property type="protein sequence ID" value="GAN32706.1"/>
    <property type="molecule type" value="Genomic_DNA"/>
</dbReference>
<comment type="caution">
    <text evidence="1">The sequence shown here is derived from an EMBL/GenBank/DDBJ whole genome shotgun (WGS) entry which is preliminary data.</text>
</comment>
<keyword evidence="2" id="KW-1185">Reference proteome</keyword>
<organism evidence="1 2">
    <name type="scientific">Candidatus Brocadia sinica JPN1</name>
    <dbReference type="NCBI Taxonomy" id="1197129"/>
    <lineage>
        <taxon>Bacteria</taxon>
        <taxon>Pseudomonadati</taxon>
        <taxon>Planctomycetota</taxon>
        <taxon>Candidatus Brocadiia</taxon>
        <taxon>Candidatus Brocadiales</taxon>
        <taxon>Candidatus Brocadiaceae</taxon>
        <taxon>Candidatus Brocadia</taxon>
    </lineage>
</organism>
<evidence type="ECO:0000313" key="2">
    <source>
        <dbReference type="Proteomes" id="UP000032309"/>
    </source>
</evidence>
<evidence type="ECO:0000313" key="1">
    <source>
        <dbReference type="EMBL" id="GAN32706.1"/>
    </source>
</evidence>
<protein>
    <submittedName>
        <fullName evidence="1">Uncharacterized protein</fullName>
    </submittedName>
</protein>